<evidence type="ECO:0000313" key="4">
    <source>
        <dbReference type="Proteomes" id="UP000251942"/>
    </source>
</evidence>
<accession>A0A0W0U5K2</accession>
<dbReference type="Proteomes" id="UP000054698">
    <property type="component" value="Unassembled WGS sequence"/>
</dbReference>
<organism evidence="1 3">
    <name type="scientific">Legionella feeleii</name>
    <dbReference type="NCBI Taxonomy" id="453"/>
    <lineage>
        <taxon>Bacteria</taxon>
        <taxon>Pseudomonadati</taxon>
        <taxon>Pseudomonadota</taxon>
        <taxon>Gammaproteobacteria</taxon>
        <taxon>Legionellales</taxon>
        <taxon>Legionellaceae</taxon>
        <taxon>Legionella</taxon>
    </lineage>
</organism>
<sequence>MNACARPLSSLGVSKFSLWAVVFGISLREEKNATLSFRGGLSRVTSDIAFSKAGRESDLSPCNIAVDCEATTCCAGAREETIGCVRLVVVRALLVRSLVAPGNLE</sequence>
<gene>
    <name evidence="1" type="ORF">Lfee_0639</name>
    <name evidence="2" type="ORF">NCTC12022_03085</name>
</gene>
<reference evidence="2 4" key="2">
    <citation type="submission" date="2018-06" db="EMBL/GenBank/DDBJ databases">
        <authorList>
            <consortium name="Pathogen Informatics"/>
            <person name="Doyle S."/>
        </authorList>
    </citation>
    <scope>NUCLEOTIDE SEQUENCE [LARGE SCALE GENOMIC DNA]</scope>
    <source>
        <strain evidence="2 4">NCTC12022</strain>
    </source>
</reference>
<dbReference type="EMBL" id="UASS01000038">
    <property type="protein sequence ID" value="SPX62327.1"/>
    <property type="molecule type" value="Genomic_DNA"/>
</dbReference>
<evidence type="ECO:0000313" key="2">
    <source>
        <dbReference type="EMBL" id="SPX62327.1"/>
    </source>
</evidence>
<evidence type="ECO:0000313" key="1">
    <source>
        <dbReference type="EMBL" id="KTD03023.1"/>
    </source>
</evidence>
<dbReference type="EMBL" id="LNYB01000018">
    <property type="protein sequence ID" value="KTD03023.1"/>
    <property type="molecule type" value="Genomic_DNA"/>
</dbReference>
<evidence type="ECO:0000313" key="3">
    <source>
        <dbReference type="Proteomes" id="UP000054698"/>
    </source>
</evidence>
<reference evidence="1 3" key="1">
    <citation type="submission" date="2015-11" db="EMBL/GenBank/DDBJ databases">
        <title>Genomic analysis of 38 Legionella species identifies large and diverse effector repertoires.</title>
        <authorList>
            <person name="Burstein D."/>
            <person name="Amaro F."/>
            <person name="Zusman T."/>
            <person name="Lifshitz Z."/>
            <person name="Cohen O."/>
            <person name="Gilbert J.A."/>
            <person name="Pupko T."/>
            <person name="Shuman H.A."/>
            <person name="Segal G."/>
        </authorList>
    </citation>
    <scope>NUCLEOTIDE SEQUENCE [LARGE SCALE GENOMIC DNA]</scope>
    <source>
        <strain evidence="1 3">WO-44C</strain>
    </source>
</reference>
<keyword evidence="3" id="KW-1185">Reference proteome</keyword>
<dbReference type="AlphaFoldDB" id="A0A0W0U5K2"/>
<dbReference type="Proteomes" id="UP000251942">
    <property type="component" value="Unassembled WGS sequence"/>
</dbReference>
<protein>
    <submittedName>
        <fullName evidence="1">Uncharacterized protein</fullName>
    </submittedName>
</protein>
<name>A0A0W0U5K2_9GAMM</name>
<proteinExistence type="predicted"/>